<name>A0A4Q7VJU6_9BACT</name>
<dbReference type="RefSeq" id="WP_130306264.1">
    <property type="nucleotide sequence ID" value="NZ_SHKN01000001.1"/>
</dbReference>
<feature type="region of interest" description="Disordered" evidence="1">
    <location>
        <begin position="342"/>
        <end position="370"/>
    </location>
</feature>
<evidence type="ECO:0000256" key="1">
    <source>
        <dbReference type="SAM" id="MobiDB-lite"/>
    </source>
</evidence>
<dbReference type="OrthoDB" id="1114226at2"/>
<proteinExistence type="predicted"/>
<evidence type="ECO:0000313" key="3">
    <source>
        <dbReference type="Proteomes" id="UP000293562"/>
    </source>
</evidence>
<evidence type="ECO:0000313" key="2">
    <source>
        <dbReference type="EMBL" id="RZT96384.1"/>
    </source>
</evidence>
<sequence>MKKIFFILVLVTIVCVVFGQDNNLTRDIRPNMSLRKAEPYTIGFFNGLSFPQGELNIFLKDGFNSGILIHKRFGKKLSIGLSANYSQYNHKQRIGLDQTPSRHELSTTSFDIGPQYNLNLGRFSLEFYGRSGLSIVNSPQSFMMYPETDIMITSLEAYKSTALMTRLGANMTANIAQGLNLYFSSEYLTSINSDMNYQTRDLSEAISADGILDLDAANKLPLQNENLSLSMFNVNFGVRISFGGSRKQKINPLYKDNPISDIDLEYETGPVESRDWSESDIQNRSNKLFVNAQDTNKAVRVHHSSVMVPAADMSIKLVDSKANSSDEDSFVTFPREKLKLKSKAQIAKERRKKKRKARRAKRLERLNASR</sequence>
<protein>
    <submittedName>
        <fullName evidence="2">Uncharacterized protein</fullName>
    </submittedName>
</protein>
<dbReference type="AlphaFoldDB" id="A0A4Q7VJU6"/>
<reference evidence="2 3" key="1">
    <citation type="submission" date="2019-02" db="EMBL/GenBank/DDBJ databases">
        <title>Genomic Encyclopedia of Type Strains, Phase IV (KMG-IV): sequencing the most valuable type-strain genomes for metagenomic binning, comparative biology and taxonomic classification.</title>
        <authorList>
            <person name="Goeker M."/>
        </authorList>
    </citation>
    <scope>NUCLEOTIDE SEQUENCE [LARGE SCALE GENOMIC DNA]</scope>
    <source>
        <strain evidence="2 3">DSM 28825</strain>
    </source>
</reference>
<dbReference type="InterPro" id="IPR011250">
    <property type="entry name" value="OMP/PagP_B-barrel"/>
</dbReference>
<comment type="caution">
    <text evidence="2">The sequence shown here is derived from an EMBL/GenBank/DDBJ whole genome shotgun (WGS) entry which is preliminary data.</text>
</comment>
<organism evidence="2 3">
    <name type="scientific">Ancylomarina subtilis</name>
    <dbReference type="NCBI Taxonomy" id="1639035"/>
    <lineage>
        <taxon>Bacteria</taxon>
        <taxon>Pseudomonadati</taxon>
        <taxon>Bacteroidota</taxon>
        <taxon>Bacteroidia</taxon>
        <taxon>Marinilabiliales</taxon>
        <taxon>Marinifilaceae</taxon>
        <taxon>Ancylomarina</taxon>
    </lineage>
</organism>
<feature type="compositionally biased region" description="Basic residues" evidence="1">
    <location>
        <begin position="349"/>
        <end position="362"/>
    </location>
</feature>
<accession>A0A4Q7VJU6</accession>
<dbReference type="Proteomes" id="UP000293562">
    <property type="component" value="Unassembled WGS sequence"/>
</dbReference>
<dbReference type="EMBL" id="SHKN01000001">
    <property type="protein sequence ID" value="RZT96384.1"/>
    <property type="molecule type" value="Genomic_DNA"/>
</dbReference>
<dbReference type="SUPFAM" id="SSF56925">
    <property type="entry name" value="OMPA-like"/>
    <property type="match status" value="1"/>
</dbReference>
<gene>
    <name evidence="2" type="ORF">EV201_1022</name>
</gene>
<keyword evidence="3" id="KW-1185">Reference proteome</keyword>